<dbReference type="EMBL" id="JBHLUU010000122">
    <property type="protein sequence ID" value="MFC0477472.1"/>
    <property type="molecule type" value="Genomic_DNA"/>
</dbReference>
<dbReference type="Proteomes" id="UP001589738">
    <property type="component" value="Unassembled WGS sequence"/>
</dbReference>
<reference evidence="4 5" key="1">
    <citation type="submission" date="2024-09" db="EMBL/GenBank/DDBJ databases">
        <authorList>
            <person name="Sun Q."/>
            <person name="Mori K."/>
        </authorList>
    </citation>
    <scope>NUCLEOTIDE SEQUENCE [LARGE SCALE GENOMIC DNA]</scope>
    <source>
        <strain evidence="4 5">CGMCC 1.9126</strain>
    </source>
</reference>
<comment type="caution">
    <text evidence="4">The sequence shown here is derived from an EMBL/GenBank/DDBJ whole genome shotgun (WGS) entry which is preliminary data.</text>
</comment>
<dbReference type="Gene3D" id="3.40.1490.10">
    <property type="entry name" value="Bit1"/>
    <property type="match status" value="1"/>
</dbReference>
<sequence>MNNEVVQYYVVNEDLNLAPGKLASQIAHAATISTINMVSSKQARFPDYFEYYVEWYQSGMKKMILRGSENELETLVESGFYAVHEKGVTEVLNGKLSVVALPPMPRLLSKRFVSQFKRY</sequence>
<accession>A0ABV6KVY8</accession>
<evidence type="ECO:0000313" key="5">
    <source>
        <dbReference type="Proteomes" id="UP001589738"/>
    </source>
</evidence>
<dbReference type="InterPro" id="IPR023476">
    <property type="entry name" value="Pep_tRNA_hydro_II_dom_sf"/>
</dbReference>
<proteinExistence type="predicted"/>
<dbReference type="RefSeq" id="WP_340904135.1">
    <property type="nucleotide sequence ID" value="NZ_JBHLUU010000122.1"/>
</dbReference>
<evidence type="ECO:0000313" key="4">
    <source>
        <dbReference type="EMBL" id="MFC0477472.1"/>
    </source>
</evidence>
<keyword evidence="5" id="KW-1185">Reference proteome</keyword>
<dbReference type="SUPFAM" id="SSF102462">
    <property type="entry name" value="Peptidyl-tRNA hydrolase II"/>
    <property type="match status" value="1"/>
</dbReference>
<gene>
    <name evidence="4" type="ORF">ACFFHF_19980</name>
</gene>
<comment type="catalytic activity">
    <reaction evidence="3">
        <text>an N-acyl-L-alpha-aminoacyl-tRNA + H2O = an N-acyl-L-amino acid + a tRNA + H(+)</text>
        <dbReference type="Rhea" id="RHEA:54448"/>
        <dbReference type="Rhea" id="RHEA-COMP:10123"/>
        <dbReference type="Rhea" id="RHEA-COMP:13883"/>
        <dbReference type="ChEBI" id="CHEBI:15377"/>
        <dbReference type="ChEBI" id="CHEBI:15378"/>
        <dbReference type="ChEBI" id="CHEBI:59874"/>
        <dbReference type="ChEBI" id="CHEBI:78442"/>
        <dbReference type="ChEBI" id="CHEBI:138191"/>
        <dbReference type="EC" id="3.1.1.29"/>
    </reaction>
</comment>
<name>A0ABV6KVY8_9BACI</name>
<dbReference type="Pfam" id="PF01981">
    <property type="entry name" value="PTH2"/>
    <property type="match status" value="1"/>
</dbReference>
<dbReference type="InterPro" id="IPR002833">
    <property type="entry name" value="PTH2"/>
</dbReference>
<evidence type="ECO:0000256" key="2">
    <source>
        <dbReference type="ARBA" id="ARBA00022801"/>
    </source>
</evidence>
<evidence type="ECO:0000256" key="3">
    <source>
        <dbReference type="ARBA" id="ARBA00048707"/>
    </source>
</evidence>
<dbReference type="EC" id="3.1.1.29" evidence="1"/>
<dbReference type="GO" id="GO:0004045">
    <property type="term" value="F:peptidyl-tRNA hydrolase activity"/>
    <property type="evidence" value="ECO:0007669"/>
    <property type="project" value="UniProtKB-EC"/>
</dbReference>
<keyword evidence="2 4" id="KW-0378">Hydrolase</keyword>
<evidence type="ECO:0000256" key="1">
    <source>
        <dbReference type="ARBA" id="ARBA00013260"/>
    </source>
</evidence>
<organism evidence="4 5">
    <name type="scientific">Robertmurraya beringensis</name>
    <dbReference type="NCBI Taxonomy" id="641660"/>
    <lineage>
        <taxon>Bacteria</taxon>
        <taxon>Bacillati</taxon>
        <taxon>Bacillota</taxon>
        <taxon>Bacilli</taxon>
        <taxon>Bacillales</taxon>
        <taxon>Bacillaceae</taxon>
        <taxon>Robertmurraya</taxon>
    </lineage>
</organism>
<protein>
    <recommendedName>
        <fullName evidence="1">peptidyl-tRNA hydrolase</fullName>
        <ecNumber evidence="1">3.1.1.29</ecNumber>
    </recommendedName>
</protein>